<keyword evidence="3" id="KW-1185">Reference proteome</keyword>
<gene>
    <name evidence="2" type="ORF">GWK47_011433</name>
</gene>
<dbReference type="Proteomes" id="UP000770661">
    <property type="component" value="Unassembled WGS sequence"/>
</dbReference>
<protein>
    <submittedName>
        <fullName evidence="2">Uncharacterized protein</fullName>
    </submittedName>
</protein>
<name>A0A8J5CMA3_CHIOP</name>
<dbReference type="EMBL" id="JACEEZ010019501">
    <property type="protein sequence ID" value="KAG0715654.1"/>
    <property type="molecule type" value="Genomic_DNA"/>
</dbReference>
<evidence type="ECO:0000313" key="3">
    <source>
        <dbReference type="Proteomes" id="UP000770661"/>
    </source>
</evidence>
<reference evidence="2" key="1">
    <citation type="submission" date="2020-07" db="EMBL/GenBank/DDBJ databases">
        <title>The High-quality genome of the commercially important snow crab, Chionoecetes opilio.</title>
        <authorList>
            <person name="Jeong J.-H."/>
            <person name="Ryu S."/>
        </authorList>
    </citation>
    <scope>NUCLEOTIDE SEQUENCE</scope>
    <source>
        <strain evidence="2">MADBK_172401_WGS</strain>
        <tissue evidence="2">Digestive gland</tissue>
    </source>
</reference>
<proteinExistence type="predicted"/>
<comment type="caution">
    <text evidence="2">The sequence shown here is derived from an EMBL/GenBank/DDBJ whole genome shotgun (WGS) entry which is preliminary data.</text>
</comment>
<sequence length="162" mass="17534">MTTGTGLTRMPQRFVPIYDVKIRGGKLITEWRFGAHPTVHAVSPSGVPLVLRQKPQKGLGSRTGVGDLVAPPGGSSQDDGRNPGNLSVLPPIKESGNRTESFSLSELDGISLKNEVLRSMKEMSDRGLQGMLINLRAQDRDRDGVLSTDMVKGTLKKFQASH</sequence>
<feature type="region of interest" description="Disordered" evidence="1">
    <location>
        <begin position="57"/>
        <end position="100"/>
    </location>
</feature>
<evidence type="ECO:0000313" key="2">
    <source>
        <dbReference type="EMBL" id="KAG0715654.1"/>
    </source>
</evidence>
<dbReference type="AlphaFoldDB" id="A0A8J5CMA3"/>
<dbReference type="OrthoDB" id="6369413at2759"/>
<accession>A0A8J5CMA3</accession>
<organism evidence="2 3">
    <name type="scientific">Chionoecetes opilio</name>
    <name type="common">Atlantic snow crab</name>
    <name type="synonym">Cancer opilio</name>
    <dbReference type="NCBI Taxonomy" id="41210"/>
    <lineage>
        <taxon>Eukaryota</taxon>
        <taxon>Metazoa</taxon>
        <taxon>Ecdysozoa</taxon>
        <taxon>Arthropoda</taxon>
        <taxon>Crustacea</taxon>
        <taxon>Multicrustacea</taxon>
        <taxon>Malacostraca</taxon>
        <taxon>Eumalacostraca</taxon>
        <taxon>Eucarida</taxon>
        <taxon>Decapoda</taxon>
        <taxon>Pleocyemata</taxon>
        <taxon>Brachyura</taxon>
        <taxon>Eubrachyura</taxon>
        <taxon>Majoidea</taxon>
        <taxon>Majidae</taxon>
        <taxon>Chionoecetes</taxon>
    </lineage>
</organism>
<evidence type="ECO:0000256" key="1">
    <source>
        <dbReference type="SAM" id="MobiDB-lite"/>
    </source>
</evidence>